<dbReference type="PRINTS" id="PR00385">
    <property type="entry name" value="P450"/>
</dbReference>
<dbReference type="GO" id="GO:0016020">
    <property type="term" value="C:membrane"/>
    <property type="evidence" value="ECO:0007669"/>
    <property type="project" value="UniProtKB-SubCell"/>
</dbReference>
<evidence type="ECO:0000256" key="1">
    <source>
        <dbReference type="ARBA" id="ARBA00001971"/>
    </source>
</evidence>
<keyword evidence="11 14" id="KW-0503">Monooxygenase</keyword>
<dbReference type="Pfam" id="PF00067">
    <property type="entry name" value="p450"/>
    <property type="match status" value="2"/>
</dbReference>
<keyword evidence="5 13" id="KW-0349">Heme</keyword>
<evidence type="ECO:0000256" key="9">
    <source>
        <dbReference type="ARBA" id="ARBA00023002"/>
    </source>
</evidence>
<dbReference type="GO" id="GO:0020037">
    <property type="term" value="F:heme binding"/>
    <property type="evidence" value="ECO:0007669"/>
    <property type="project" value="InterPro"/>
</dbReference>
<dbReference type="Gene3D" id="1.10.630.10">
    <property type="entry name" value="Cytochrome P450"/>
    <property type="match status" value="1"/>
</dbReference>
<dbReference type="InParanoid" id="A0A0C2XEL1"/>
<evidence type="ECO:0000256" key="7">
    <source>
        <dbReference type="ARBA" id="ARBA00022723"/>
    </source>
</evidence>
<dbReference type="AlphaFoldDB" id="A0A0C2XEL1"/>
<dbReference type="GO" id="GO:0004497">
    <property type="term" value="F:monooxygenase activity"/>
    <property type="evidence" value="ECO:0007669"/>
    <property type="project" value="UniProtKB-KW"/>
</dbReference>
<evidence type="ECO:0000256" key="13">
    <source>
        <dbReference type="PIRSR" id="PIRSR602401-1"/>
    </source>
</evidence>
<dbReference type="InterPro" id="IPR036396">
    <property type="entry name" value="Cyt_P450_sf"/>
</dbReference>
<evidence type="ECO:0000256" key="4">
    <source>
        <dbReference type="ARBA" id="ARBA00010617"/>
    </source>
</evidence>
<keyword evidence="8" id="KW-1133">Transmembrane helix</keyword>
<dbReference type="GO" id="GO:0016705">
    <property type="term" value="F:oxidoreductase activity, acting on paired donors, with incorporation or reduction of molecular oxygen"/>
    <property type="evidence" value="ECO:0007669"/>
    <property type="project" value="InterPro"/>
</dbReference>
<name>A0A0C2XEL1_AMAMK</name>
<evidence type="ECO:0000313" key="15">
    <source>
        <dbReference type="EMBL" id="KIL67268.1"/>
    </source>
</evidence>
<keyword evidence="7 13" id="KW-0479">Metal-binding</keyword>
<dbReference type="InterPro" id="IPR017972">
    <property type="entry name" value="Cyt_P450_CS"/>
</dbReference>
<dbReference type="Proteomes" id="UP000054549">
    <property type="component" value="Unassembled WGS sequence"/>
</dbReference>
<dbReference type="PANTHER" id="PTHR24305:SF166">
    <property type="entry name" value="CYTOCHROME P450 12A4, MITOCHONDRIAL-RELATED"/>
    <property type="match status" value="1"/>
</dbReference>
<evidence type="ECO:0000256" key="2">
    <source>
        <dbReference type="ARBA" id="ARBA00004370"/>
    </source>
</evidence>
<dbReference type="OrthoDB" id="1470350at2759"/>
<reference evidence="15 16" key="1">
    <citation type="submission" date="2014-04" db="EMBL/GenBank/DDBJ databases">
        <title>Evolutionary Origins and Diversification of the Mycorrhizal Mutualists.</title>
        <authorList>
            <consortium name="DOE Joint Genome Institute"/>
            <consortium name="Mycorrhizal Genomics Consortium"/>
            <person name="Kohler A."/>
            <person name="Kuo A."/>
            <person name="Nagy L.G."/>
            <person name="Floudas D."/>
            <person name="Copeland A."/>
            <person name="Barry K.W."/>
            <person name="Cichocki N."/>
            <person name="Veneault-Fourrey C."/>
            <person name="LaButti K."/>
            <person name="Lindquist E.A."/>
            <person name="Lipzen A."/>
            <person name="Lundell T."/>
            <person name="Morin E."/>
            <person name="Murat C."/>
            <person name="Riley R."/>
            <person name="Ohm R."/>
            <person name="Sun H."/>
            <person name="Tunlid A."/>
            <person name="Henrissat B."/>
            <person name="Grigoriev I.V."/>
            <person name="Hibbett D.S."/>
            <person name="Martin F."/>
        </authorList>
    </citation>
    <scope>NUCLEOTIDE SEQUENCE [LARGE SCALE GENOMIC DNA]</scope>
    <source>
        <strain evidence="15 16">Koide BX008</strain>
    </source>
</reference>
<accession>A0A0C2XEL1</accession>
<organism evidence="15 16">
    <name type="scientific">Amanita muscaria (strain Koide BX008)</name>
    <dbReference type="NCBI Taxonomy" id="946122"/>
    <lineage>
        <taxon>Eukaryota</taxon>
        <taxon>Fungi</taxon>
        <taxon>Dikarya</taxon>
        <taxon>Basidiomycota</taxon>
        <taxon>Agaricomycotina</taxon>
        <taxon>Agaricomycetes</taxon>
        <taxon>Agaricomycetidae</taxon>
        <taxon>Agaricales</taxon>
        <taxon>Pluteineae</taxon>
        <taxon>Amanitaceae</taxon>
        <taxon>Amanita</taxon>
    </lineage>
</organism>
<dbReference type="PRINTS" id="PR00463">
    <property type="entry name" value="EP450I"/>
</dbReference>
<gene>
    <name evidence="15" type="ORF">M378DRAFT_159666</name>
</gene>
<dbReference type="HOGENOM" id="CLU_001570_5_11_1"/>
<evidence type="ECO:0000256" key="10">
    <source>
        <dbReference type="ARBA" id="ARBA00023004"/>
    </source>
</evidence>
<keyword evidence="9 14" id="KW-0560">Oxidoreductase</keyword>
<evidence type="ECO:0008006" key="17">
    <source>
        <dbReference type="Google" id="ProtNLM"/>
    </source>
</evidence>
<comment type="cofactor">
    <cofactor evidence="1 13">
        <name>heme</name>
        <dbReference type="ChEBI" id="CHEBI:30413"/>
    </cofactor>
</comment>
<dbReference type="SUPFAM" id="SSF48264">
    <property type="entry name" value="Cytochrome P450"/>
    <property type="match status" value="1"/>
</dbReference>
<dbReference type="STRING" id="946122.A0A0C2XEL1"/>
<keyword evidence="16" id="KW-1185">Reference proteome</keyword>
<dbReference type="PROSITE" id="PS00086">
    <property type="entry name" value="CYTOCHROME_P450"/>
    <property type="match status" value="1"/>
</dbReference>
<proteinExistence type="inferred from homology"/>
<comment type="similarity">
    <text evidence="4 14">Belongs to the cytochrome P450 family.</text>
</comment>
<evidence type="ECO:0000313" key="16">
    <source>
        <dbReference type="Proteomes" id="UP000054549"/>
    </source>
</evidence>
<evidence type="ECO:0000256" key="11">
    <source>
        <dbReference type="ARBA" id="ARBA00023033"/>
    </source>
</evidence>
<evidence type="ECO:0000256" key="3">
    <source>
        <dbReference type="ARBA" id="ARBA00004721"/>
    </source>
</evidence>
<comment type="subcellular location">
    <subcellularLocation>
        <location evidence="2">Membrane</location>
    </subcellularLocation>
</comment>
<evidence type="ECO:0000256" key="12">
    <source>
        <dbReference type="ARBA" id="ARBA00023136"/>
    </source>
</evidence>
<keyword evidence="12" id="KW-0472">Membrane</keyword>
<dbReference type="EMBL" id="KN818232">
    <property type="protein sequence ID" value="KIL67268.1"/>
    <property type="molecule type" value="Genomic_DNA"/>
</dbReference>
<dbReference type="InterPro" id="IPR001128">
    <property type="entry name" value="Cyt_P450"/>
</dbReference>
<protein>
    <recommendedName>
        <fullName evidence="17">Cytochrome P450</fullName>
    </recommendedName>
</protein>
<dbReference type="InterPro" id="IPR002401">
    <property type="entry name" value="Cyt_P450_E_grp-I"/>
</dbReference>
<sequence>MLFSYSILLDSLVIITVSLAVVKLVLKRRSSHLATLSGPRSNNFFFGRLLDDFLTAMDPWVGEYGHVFKIPTGLGASRIVISDPKAVAHIFANDSVGYLRLASGKKFTRTFFGHSMISADGDDHRRQRRATAPAFTNAALRDTMNVFYDSAYKLKGTWDVLFESDDEVTIDVQQWYDPNSSLDGLLEDNSTFRVIFLLGLLFPPVFKLPLRPMEILKRMHKAFSDISIVLLEKSQQEKELSNGEKDRSILGMLLKGRSQNTNFKLLQEEAVGQWALVELARHPEKQDKLRRELLQFSGSDPTWDQIVTGTACPYLDAVVHESLRLHPPIRALQRMADKDDVVPLSSPIKTSSGEMVDSIFIPKGTTVTTPFVYINRSEAFWGPNAKQFVPERWLEENPYPSKDFSGHRHLYTFSDGPRICLGRMFALAEFKAVLSVLIRNFTFELPSGPDTPIVLQKGILPRPKLAEEAGCVLRMRVKQVTG</sequence>
<evidence type="ECO:0000256" key="14">
    <source>
        <dbReference type="RuleBase" id="RU000461"/>
    </source>
</evidence>
<comment type="pathway">
    <text evidence="3">Secondary metabolite biosynthesis; terpenoid biosynthesis.</text>
</comment>
<keyword evidence="6" id="KW-0812">Transmembrane</keyword>
<dbReference type="PANTHER" id="PTHR24305">
    <property type="entry name" value="CYTOCHROME P450"/>
    <property type="match status" value="1"/>
</dbReference>
<dbReference type="InterPro" id="IPR050121">
    <property type="entry name" value="Cytochrome_P450_monoxygenase"/>
</dbReference>
<evidence type="ECO:0000256" key="6">
    <source>
        <dbReference type="ARBA" id="ARBA00022692"/>
    </source>
</evidence>
<evidence type="ECO:0000256" key="8">
    <source>
        <dbReference type="ARBA" id="ARBA00022989"/>
    </source>
</evidence>
<keyword evidence="10 13" id="KW-0408">Iron</keyword>
<dbReference type="GO" id="GO:0005506">
    <property type="term" value="F:iron ion binding"/>
    <property type="evidence" value="ECO:0007669"/>
    <property type="project" value="InterPro"/>
</dbReference>
<feature type="binding site" description="axial binding residue" evidence="13">
    <location>
        <position position="420"/>
    </location>
    <ligand>
        <name>heme</name>
        <dbReference type="ChEBI" id="CHEBI:30413"/>
    </ligand>
    <ligandPart>
        <name>Fe</name>
        <dbReference type="ChEBI" id="CHEBI:18248"/>
    </ligandPart>
</feature>
<evidence type="ECO:0000256" key="5">
    <source>
        <dbReference type="ARBA" id="ARBA00022617"/>
    </source>
</evidence>